<name>B3C5Q9_9BACE</name>
<reference evidence="1 2" key="1">
    <citation type="submission" date="2008-04" db="EMBL/GenBank/DDBJ databases">
        <title>Draft genome sequence of Bacteroides intestinalis (DSM 17393).</title>
        <authorList>
            <person name="Sudarsanam P."/>
            <person name="Ley R."/>
            <person name="Guruge J."/>
            <person name="Turnbaugh P.J."/>
            <person name="Mahowald M."/>
            <person name="Liep D."/>
            <person name="Gordon J."/>
        </authorList>
    </citation>
    <scope>NUCLEOTIDE SEQUENCE [LARGE SCALE GENOMIC DNA]</scope>
    <source>
        <strain evidence="1 2">DSM 17393</strain>
    </source>
</reference>
<dbReference type="EMBL" id="ABJL02000002">
    <property type="protein sequence ID" value="EDV07466.1"/>
    <property type="molecule type" value="Genomic_DNA"/>
</dbReference>
<sequence length="238" mass="25496">MAVNEEDDAQHDEQVEQVGYGTEPRGYFAHDFYDGRFVTPDAVVVGSVHLEVVGTGRHFRVHHRALPGVGGNPGIIVTPEAVSEAVLLQNVVIVRRETEAEVHLVVVQCNGGNGIAEHIVGAHGAMVDEEFGNNGLGLVCVVGHSLRVDNGETVSTPEVKQPVFALHGRQRIVHLSLRVFLLVKVEQVVMGYVIAVKPLIGAHPHVAVGVADRVDGVDIFLHTLLERGEGGGVGIKLH</sequence>
<dbReference type="STRING" id="471870.BACINT_00242"/>
<dbReference type="Proteomes" id="UP000004596">
    <property type="component" value="Unassembled WGS sequence"/>
</dbReference>
<protein>
    <submittedName>
        <fullName evidence="1">Uncharacterized protein</fullName>
    </submittedName>
</protein>
<accession>B3C5Q9</accession>
<evidence type="ECO:0000313" key="2">
    <source>
        <dbReference type="Proteomes" id="UP000004596"/>
    </source>
</evidence>
<dbReference type="AlphaFoldDB" id="B3C5Q9"/>
<proteinExistence type="predicted"/>
<organism evidence="1 2">
    <name type="scientific">Bacteroides intestinalis DSM 17393</name>
    <dbReference type="NCBI Taxonomy" id="471870"/>
    <lineage>
        <taxon>Bacteria</taxon>
        <taxon>Pseudomonadati</taxon>
        <taxon>Bacteroidota</taxon>
        <taxon>Bacteroidia</taxon>
        <taxon>Bacteroidales</taxon>
        <taxon>Bacteroidaceae</taxon>
        <taxon>Bacteroides</taxon>
    </lineage>
</organism>
<gene>
    <name evidence="1" type="ORF">BACINT_00242</name>
</gene>
<evidence type="ECO:0000313" key="1">
    <source>
        <dbReference type="EMBL" id="EDV07466.1"/>
    </source>
</evidence>
<reference evidence="1 2" key="2">
    <citation type="submission" date="2008-04" db="EMBL/GenBank/DDBJ databases">
        <authorList>
            <person name="Fulton L."/>
            <person name="Clifton S."/>
            <person name="Fulton B."/>
            <person name="Xu J."/>
            <person name="Minx P."/>
            <person name="Pepin K.H."/>
            <person name="Johnson M."/>
            <person name="Thiruvilangam P."/>
            <person name="Bhonagiri V."/>
            <person name="Nash W.E."/>
            <person name="Mardis E.R."/>
            <person name="Wilson R.K."/>
        </authorList>
    </citation>
    <scope>NUCLEOTIDE SEQUENCE [LARGE SCALE GENOMIC DNA]</scope>
    <source>
        <strain evidence="1 2">DSM 17393</strain>
    </source>
</reference>
<comment type="caution">
    <text evidence="1">The sequence shown here is derived from an EMBL/GenBank/DDBJ whole genome shotgun (WGS) entry which is preliminary data.</text>
</comment>